<dbReference type="GO" id="GO:0008408">
    <property type="term" value="F:3'-5' exonuclease activity"/>
    <property type="evidence" value="ECO:0007669"/>
    <property type="project" value="TreeGrafter"/>
</dbReference>
<accession>A0A1W1BYN3</accession>
<proteinExistence type="predicted"/>
<dbReference type="EC" id="2.7.7.7" evidence="5"/>
<evidence type="ECO:0000259" key="4">
    <source>
        <dbReference type="SMART" id="SM00479"/>
    </source>
</evidence>
<dbReference type="SUPFAM" id="SSF53098">
    <property type="entry name" value="Ribonuclease H-like"/>
    <property type="match status" value="1"/>
</dbReference>
<reference evidence="5" key="1">
    <citation type="submission" date="2016-10" db="EMBL/GenBank/DDBJ databases">
        <authorList>
            <person name="de Groot N.N."/>
        </authorList>
    </citation>
    <scope>NUCLEOTIDE SEQUENCE</scope>
</reference>
<keyword evidence="5" id="KW-0808">Transferase</keyword>
<dbReference type="AlphaFoldDB" id="A0A1W1BYN3"/>
<keyword evidence="3" id="KW-0269">Exonuclease</keyword>
<dbReference type="InterPro" id="IPR046768">
    <property type="entry name" value="ExoX-like_C"/>
</dbReference>
<dbReference type="Pfam" id="PF20600">
    <property type="entry name" value="ExoX-like_C"/>
    <property type="match status" value="1"/>
</dbReference>
<keyword evidence="1" id="KW-0540">Nuclease</keyword>
<gene>
    <name evidence="5" type="ORF">MNB_SM-7-1365</name>
</gene>
<evidence type="ECO:0000256" key="3">
    <source>
        <dbReference type="ARBA" id="ARBA00022839"/>
    </source>
</evidence>
<name>A0A1W1BYN3_9ZZZZ</name>
<dbReference type="CDD" id="cd06127">
    <property type="entry name" value="DEDDh"/>
    <property type="match status" value="1"/>
</dbReference>
<protein>
    <submittedName>
        <fullName evidence="5">DNA polymerase III epsilon subunit</fullName>
        <ecNumber evidence="5">2.7.7.7</ecNumber>
    </submittedName>
</protein>
<dbReference type="Gene3D" id="3.30.420.10">
    <property type="entry name" value="Ribonuclease H-like superfamily/Ribonuclease H"/>
    <property type="match status" value="1"/>
</dbReference>
<dbReference type="GO" id="GO:0003887">
    <property type="term" value="F:DNA-directed DNA polymerase activity"/>
    <property type="evidence" value="ECO:0007669"/>
    <property type="project" value="UniProtKB-EC"/>
</dbReference>
<dbReference type="GO" id="GO:0003676">
    <property type="term" value="F:nucleic acid binding"/>
    <property type="evidence" value="ECO:0007669"/>
    <property type="project" value="InterPro"/>
</dbReference>
<dbReference type="SMART" id="SM00479">
    <property type="entry name" value="EXOIII"/>
    <property type="match status" value="1"/>
</dbReference>
<dbReference type="InterPro" id="IPR013520">
    <property type="entry name" value="Ribonucl_H"/>
</dbReference>
<dbReference type="Pfam" id="PF00929">
    <property type="entry name" value="RNase_T"/>
    <property type="match status" value="1"/>
</dbReference>
<evidence type="ECO:0000256" key="1">
    <source>
        <dbReference type="ARBA" id="ARBA00022722"/>
    </source>
</evidence>
<feature type="domain" description="Exonuclease" evidence="4">
    <location>
        <begin position="3"/>
        <end position="177"/>
    </location>
</feature>
<keyword evidence="2" id="KW-0378">Hydrolase</keyword>
<sequence length="248" mass="28912">MPKYILLDTETTGAGERDRIIQLGYLVLEGRDIEVHNEFCSSEIPISYGAMEVHGITPEMIENKPKCTDLSSYKRLLELNTPKNFLIIHNAPFDLEMLQKEGFENKMQLIDTLRVAKHLLPDEEAHRLQYFRYKMGLYKLEDSEAKKLGIEVKAHNAIGDVLVLKLLLSELRKLIIQKYPDQESVAKMVELTQTPIFIEKFRFGKYKDKTLKEVAIQDRGYLEWMLNKMENLDDDLRYSIEKVLQEVS</sequence>
<dbReference type="PANTHER" id="PTHR30231:SF4">
    <property type="entry name" value="PROTEIN NEN2"/>
    <property type="match status" value="1"/>
</dbReference>
<evidence type="ECO:0000313" key="5">
    <source>
        <dbReference type="EMBL" id="SFV58613.1"/>
    </source>
</evidence>
<dbReference type="InterPro" id="IPR012337">
    <property type="entry name" value="RNaseH-like_sf"/>
</dbReference>
<dbReference type="InterPro" id="IPR036397">
    <property type="entry name" value="RNaseH_sf"/>
</dbReference>
<organism evidence="5">
    <name type="scientific">hydrothermal vent metagenome</name>
    <dbReference type="NCBI Taxonomy" id="652676"/>
    <lineage>
        <taxon>unclassified sequences</taxon>
        <taxon>metagenomes</taxon>
        <taxon>ecological metagenomes</taxon>
    </lineage>
</organism>
<dbReference type="EMBL" id="FPHB01000042">
    <property type="protein sequence ID" value="SFV58613.1"/>
    <property type="molecule type" value="Genomic_DNA"/>
</dbReference>
<keyword evidence="5" id="KW-0548">Nucleotidyltransferase</keyword>
<dbReference type="PANTHER" id="PTHR30231">
    <property type="entry name" value="DNA POLYMERASE III SUBUNIT EPSILON"/>
    <property type="match status" value="1"/>
</dbReference>
<evidence type="ECO:0000256" key="2">
    <source>
        <dbReference type="ARBA" id="ARBA00022801"/>
    </source>
</evidence>